<keyword evidence="2" id="KW-0614">Plasmid</keyword>
<sequence length="306" mass="32590">MERPRAGAWCVGSARYQVAHGGREPLSDLGGSVVAVDSELLPELLRSVGTALPPGRMITPDEGTGVEPRLWLSEGPAPAGLWARVLGARAGLWPLLLIPVDGDGDCRPWATGELYPQGMSAPGDHDPYALLARWWQRHTAPDKDDDPSSRAARLAVTAPFGETWPGPAPARADVAGADRTAVEWSDFLASLHPEARLGLVAAECGADTLAALGWQGPVNHEGDTATCAAVVRSWEERFGARVVAIGFDTLHLSVAAPPTSHAEALAVAAEHFAFCPDNIEQGAGPPSLNAYAERLVDTEYWTFWWD</sequence>
<dbReference type="Pfam" id="PF14062">
    <property type="entry name" value="DUF4253"/>
    <property type="match status" value="1"/>
</dbReference>
<feature type="domain" description="DUF4253" evidence="1">
    <location>
        <begin position="196"/>
        <end position="306"/>
    </location>
</feature>
<dbReference type="eggNOG" id="ENOG5032XD0">
    <property type="taxonomic scope" value="Bacteria"/>
</dbReference>
<organism evidence="2 3">
    <name type="scientific">Streptomyces clavuligerus</name>
    <dbReference type="NCBI Taxonomy" id="1901"/>
    <lineage>
        <taxon>Bacteria</taxon>
        <taxon>Bacillati</taxon>
        <taxon>Actinomycetota</taxon>
        <taxon>Actinomycetes</taxon>
        <taxon>Kitasatosporales</taxon>
        <taxon>Streptomycetaceae</taxon>
        <taxon>Streptomyces</taxon>
    </lineage>
</organism>
<dbReference type="InterPro" id="IPR025349">
    <property type="entry name" value="DUF4253"/>
</dbReference>
<protein>
    <recommendedName>
        <fullName evidence="1">DUF4253 domain-containing protein</fullName>
    </recommendedName>
</protein>
<proteinExistence type="predicted"/>
<dbReference type="Proteomes" id="UP000002357">
    <property type="component" value="Plasmid pSCL4"/>
</dbReference>
<evidence type="ECO:0000259" key="1">
    <source>
        <dbReference type="Pfam" id="PF14062"/>
    </source>
</evidence>
<evidence type="ECO:0000313" key="3">
    <source>
        <dbReference type="Proteomes" id="UP000002357"/>
    </source>
</evidence>
<evidence type="ECO:0000313" key="2">
    <source>
        <dbReference type="EMBL" id="EFG04448.2"/>
    </source>
</evidence>
<dbReference type="EMBL" id="CM000914">
    <property type="protein sequence ID" value="EFG04448.2"/>
    <property type="molecule type" value="Genomic_DNA"/>
</dbReference>
<keyword evidence="3" id="KW-1185">Reference proteome</keyword>
<dbReference type="AlphaFoldDB" id="D5SKK5"/>
<reference evidence="2 3" key="1">
    <citation type="journal article" date="2010" name="Genome Biol. Evol.">
        <title>The sequence of a 1.8-mb bacterial linear plasmid reveals a rich evolutionary reservoir of secondary metabolic pathways.</title>
        <authorList>
            <person name="Medema M.H."/>
            <person name="Trefzer A."/>
            <person name="Kovalchuk A."/>
            <person name="van den Berg M."/>
            <person name="Mueller U."/>
            <person name="Heijne W."/>
            <person name="Wu L."/>
            <person name="Alam M.T."/>
            <person name="Ronning C.M."/>
            <person name="Nierman W.C."/>
            <person name="Bovenberg R.A.L."/>
            <person name="Breitling R."/>
            <person name="Takano E."/>
        </authorList>
    </citation>
    <scope>NUCLEOTIDE SEQUENCE [LARGE SCALE GENOMIC DNA]</scope>
    <source>
        <strain evidence="3">ATCC 27064 / DSM 738 / JCM 4710 / NBRC 13307 / NCIMB 12785 / NRRL 3585 / VKM Ac-602</strain>
        <plasmid evidence="2">pSCL4</plasmid>
    </source>
</reference>
<geneLocation type="plasmid" evidence="2 3">
    <name>pSCL4</name>
</geneLocation>
<gene>
    <name evidence="2" type="ORF">SCLAV_p0961</name>
</gene>
<name>D5SKK5_STRCL</name>
<accession>D5SKK5</accession>